<comment type="similarity">
    <text evidence="1">Belongs to the LysR transcriptional regulatory family.</text>
</comment>
<dbReference type="SUPFAM" id="SSF46785">
    <property type="entry name" value="Winged helix' DNA-binding domain"/>
    <property type="match status" value="1"/>
</dbReference>
<dbReference type="HOGENOM" id="CLU_039613_2_2_6"/>
<evidence type="ECO:0000256" key="1">
    <source>
        <dbReference type="ARBA" id="ARBA00009437"/>
    </source>
</evidence>
<gene>
    <name evidence="6" type="ORF">NT02SARS_0755</name>
</gene>
<evidence type="ECO:0000256" key="4">
    <source>
        <dbReference type="ARBA" id="ARBA00023163"/>
    </source>
</evidence>
<sequence length="288" mass="33283">MQNLDWSNLEYFLAVAETGSLSNAAKILKVNHSTVARRIEKLEKELNTKLFKRNQRGYVLTEQGVSLREDTRVIATSVDDIHRSFKSKEMDMVGDLNIAKTGGGSQIFAKLLNQFHKLYPDVTINIMNIANITAFKKSDADVLLTVTRNPPENYVGKKFVTDLYIWGSKEYIKKNKSKKLEDLDWLVLVDDSQNMNPEKGLRALVSDPKIVMRSNSISELQDYVEAGMGVSMFNRISISDRSNLERFKPEIYKFEWELWLLYHPDLRDNHKIKTFIEFFSKGVESWTE</sequence>
<dbReference type="CDD" id="cd05466">
    <property type="entry name" value="PBP2_LTTR_substrate"/>
    <property type="match status" value="1"/>
</dbReference>
<dbReference type="InterPro" id="IPR000847">
    <property type="entry name" value="LysR_HTH_N"/>
</dbReference>
<accession>J4V378</accession>
<dbReference type="Pfam" id="PF00126">
    <property type="entry name" value="HTH_1"/>
    <property type="match status" value="1"/>
</dbReference>
<dbReference type="Proteomes" id="UP000010116">
    <property type="component" value="Unassembled WGS sequence"/>
</dbReference>
<name>J4V378_9GAMM</name>
<dbReference type="SUPFAM" id="SSF53850">
    <property type="entry name" value="Periplasmic binding protein-like II"/>
    <property type="match status" value="1"/>
</dbReference>
<dbReference type="Gene3D" id="3.40.190.290">
    <property type="match status" value="1"/>
</dbReference>
<dbReference type="PROSITE" id="PS50931">
    <property type="entry name" value="HTH_LYSR"/>
    <property type="match status" value="1"/>
</dbReference>
<dbReference type="EMBL" id="JH611185">
    <property type="protein sequence ID" value="EJP72997.1"/>
    <property type="molecule type" value="Genomic_DNA"/>
</dbReference>
<evidence type="ECO:0000256" key="2">
    <source>
        <dbReference type="ARBA" id="ARBA00023015"/>
    </source>
</evidence>
<dbReference type="InterPro" id="IPR005119">
    <property type="entry name" value="LysR_subst-bd"/>
</dbReference>
<protein>
    <submittedName>
        <fullName evidence="6">Transcriptional regulator, LysR family</fullName>
    </submittedName>
</protein>
<feature type="domain" description="HTH lysR-type" evidence="5">
    <location>
        <begin position="4"/>
        <end position="61"/>
    </location>
</feature>
<dbReference type="GO" id="GO:0006351">
    <property type="term" value="P:DNA-templated transcription"/>
    <property type="evidence" value="ECO:0007669"/>
    <property type="project" value="TreeGrafter"/>
</dbReference>
<dbReference type="InterPro" id="IPR036388">
    <property type="entry name" value="WH-like_DNA-bd_sf"/>
</dbReference>
<organism evidence="6 7">
    <name type="scientific">SAR86 cluster bacterium SAR86B</name>
    <dbReference type="NCBI Taxonomy" id="1123867"/>
    <lineage>
        <taxon>Bacteria</taxon>
        <taxon>Pseudomonadati</taxon>
        <taxon>Pseudomonadota</taxon>
        <taxon>Gammaproteobacteria</taxon>
        <taxon>SAR86 cluster</taxon>
    </lineage>
</organism>
<evidence type="ECO:0000313" key="6">
    <source>
        <dbReference type="EMBL" id="EJP72997.1"/>
    </source>
</evidence>
<evidence type="ECO:0000256" key="3">
    <source>
        <dbReference type="ARBA" id="ARBA00023125"/>
    </source>
</evidence>
<keyword evidence="3" id="KW-0238">DNA-binding</keyword>
<dbReference type="FunFam" id="1.10.10.10:FF:000001">
    <property type="entry name" value="LysR family transcriptional regulator"/>
    <property type="match status" value="1"/>
</dbReference>
<dbReference type="AlphaFoldDB" id="J4V378"/>
<dbReference type="GO" id="GO:0043565">
    <property type="term" value="F:sequence-specific DNA binding"/>
    <property type="evidence" value="ECO:0007669"/>
    <property type="project" value="TreeGrafter"/>
</dbReference>
<dbReference type="Gene3D" id="1.10.10.10">
    <property type="entry name" value="Winged helix-like DNA-binding domain superfamily/Winged helix DNA-binding domain"/>
    <property type="match status" value="1"/>
</dbReference>
<reference evidence="6 7" key="1">
    <citation type="journal article" date="2012" name="ISME J.">
        <title>Genomic insights to SAR86, an abundant and uncultivated marine bacterial lineage.</title>
        <authorList>
            <person name="Dupont C.L."/>
            <person name="Rusch D.B."/>
            <person name="Yooseph S."/>
            <person name="Lombardo M.J."/>
            <person name="Richter R.A."/>
            <person name="Valas R."/>
            <person name="Novotny M."/>
            <person name="Yee-Greenbaum J."/>
            <person name="Selengut J.D."/>
            <person name="Haft D.H."/>
            <person name="Halpern A.L."/>
            <person name="Lasken R.S."/>
            <person name="Nealson K."/>
            <person name="Friedman R."/>
            <person name="Venter J.C."/>
        </authorList>
    </citation>
    <scope>NUCLEOTIDE SEQUENCE [LARGE SCALE GENOMIC DNA]</scope>
</reference>
<dbReference type="GO" id="GO:0003700">
    <property type="term" value="F:DNA-binding transcription factor activity"/>
    <property type="evidence" value="ECO:0007669"/>
    <property type="project" value="InterPro"/>
</dbReference>
<proteinExistence type="inferred from homology"/>
<keyword evidence="4" id="KW-0804">Transcription</keyword>
<keyword evidence="2" id="KW-0805">Transcription regulation</keyword>
<dbReference type="PANTHER" id="PTHR30537:SF3">
    <property type="entry name" value="TRANSCRIPTIONAL REGULATORY PROTEIN"/>
    <property type="match status" value="1"/>
</dbReference>
<dbReference type="PANTHER" id="PTHR30537">
    <property type="entry name" value="HTH-TYPE TRANSCRIPTIONAL REGULATOR"/>
    <property type="match status" value="1"/>
</dbReference>
<evidence type="ECO:0000259" key="5">
    <source>
        <dbReference type="PROSITE" id="PS50931"/>
    </source>
</evidence>
<dbReference type="InterPro" id="IPR036390">
    <property type="entry name" value="WH_DNA-bd_sf"/>
</dbReference>
<dbReference type="Pfam" id="PF03466">
    <property type="entry name" value="LysR_substrate"/>
    <property type="match status" value="1"/>
</dbReference>
<dbReference type="InterPro" id="IPR058163">
    <property type="entry name" value="LysR-type_TF_proteobact-type"/>
</dbReference>
<evidence type="ECO:0000313" key="7">
    <source>
        <dbReference type="Proteomes" id="UP000010116"/>
    </source>
</evidence>